<dbReference type="Proteomes" id="UP000321328">
    <property type="component" value="Unassembled WGS sequence"/>
</dbReference>
<gene>
    <name evidence="2" type="ORF">PA7_45130</name>
</gene>
<reference evidence="2 3" key="1">
    <citation type="submission" date="2019-07" db="EMBL/GenBank/DDBJ databases">
        <title>Whole genome shotgun sequence of Pseudonocardia asaccharolytica NBRC 16224.</title>
        <authorList>
            <person name="Hosoyama A."/>
            <person name="Uohara A."/>
            <person name="Ohji S."/>
            <person name="Ichikawa N."/>
        </authorList>
    </citation>
    <scope>NUCLEOTIDE SEQUENCE [LARGE SCALE GENOMIC DNA]</scope>
    <source>
        <strain evidence="2 3">NBRC 16224</strain>
    </source>
</reference>
<sequence>MTSTVEEIHELGRRWAEAEQRGDTPSLDAMTTDDFTLVGPLGFVLDRGQWLQRYRGGELVTRSLVWNEVEVRDYGDAAVAVGRHTQQASYQGNPVDGQFRATHVAVRRDGRWLLAGIHLSPIGGPPPFARPPSS</sequence>
<dbReference type="InterPro" id="IPR032710">
    <property type="entry name" value="NTF2-like_dom_sf"/>
</dbReference>
<keyword evidence="3" id="KW-1185">Reference proteome</keyword>
<accession>A0A511D7C3</accession>
<proteinExistence type="predicted"/>
<dbReference type="Gene3D" id="3.10.450.50">
    <property type="match status" value="1"/>
</dbReference>
<feature type="domain" description="DUF4440" evidence="1">
    <location>
        <begin position="8"/>
        <end position="114"/>
    </location>
</feature>
<evidence type="ECO:0000259" key="1">
    <source>
        <dbReference type="Pfam" id="PF14534"/>
    </source>
</evidence>
<protein>
    <recommendedName>
        <fullName evidence="1">DUF4440 domain-containing protein</fullName>
    </recommendedName>
</protein>
<dbReference type="RefSeq" id="WP_028931662.1">
    <property type="nucleotide sequence ID" value="NZ_AUII01000033.1"/>
</dbReference>
<dbReference type="SUPFAM" id="SSF54427">
    <property type="entry name" value="NTF2-like"/>
    <property type="match status" value="1"/>
</dbReference>
<comment type="caution">
    <text evidence="2">The sequence shown here is derived from an EMBL/GenBank/DDBJ whole genome shotgun (WGS) entry which is preliminary data.</text>
</comment>
<dbReference type="STRING" id="1123024.GCA_000423625_04444"/>
<dbReference type="EMBL" id="BJVI01000084">
    <property type="protein sequence ID" value="GEL20676.1"/>
    <property type="molecule type" value="Genomic_DNA"/>
</dbReference>
<dbReference type="AlphaFoldDB" id="A0A511D7C3"/>
<name>A0A511D7C3_9PSEU</name>
<evidence type="ECO:0000313" key="3">
    <source>
        <dbReference type="Proteomes" id="UP000321328"/>
    </source>
</evidence>
<evidence type="ECO:0000313" key="2">
    <source>
        <dbReference type="EMBL" id="GEL20676.1"/>
    </source>
</evidence>
<dbReference type="OrthoDB" id="884581at2"/>
<organism evidence="2 3">
    <name type="scientific">Pseudonocardia asaccharolytica DSM 44247 = NBRC 16224</name>
    <dbReference type="NCBI Taxonomy" id="1123024"/>
    <lineage>
        <taxon>Bacteria</taxon>
        <taxon>Bacillati</taxon>
        <taxon>Actinomycetota</taxon>
        <taxon>Actinomycetes</taxon>
        <taxon>Pseudonocardiales</taxon>
        <taxon>Pseudonocardiaceae</taxon>
        <taxon>Pseudonocardia</taxon>
    </lineage>
</organism>
<dbReference type="Pfam" id="PF14534">
    <property type="entry name" value="DUF4440"/>
    <property type="match status" value="1"/>
</dbReference>
<dbReference type="InterPro" id="IPR027843">
    <property type="entry name" value="DUF4440"/>
</dbReference>